<evidence type="ECO:0000256" key="9">
    <source>
        <dbReference type="RuleBase" id="RU000394"/>
    </source>
</evidence>
<dbReference type="GO" id="GO:0005874">
    <property type="term" value="C:microtubule"/>
    <property type="evidence" value="ECO:0007669"/>
    <property type="project" value="UniProtKB-KW"/>
</dbReference>
<evidence type="ECO:0007829" key="15">
    <source>
        <dbReference type="PeptideAtlas" id="A0A8V0XHD4"/>
    </source>
</evidence>
<dbReference type="InterPro" id="IPR027640">
    <property type="entry name" value="Kinesin-like_fam"/>
</dbReference>
<dbReference type="InterPro" id="IPR036961">
    <property type="entry name" value="Kinesin_motor_dom_sf"/>
</dbReference>
<evidence type="ECO:0000256" key="6">
    <source>
        <dbReference type="ARBA" id="ARBA00023175"/>
    </source>
</evidence>
<reference evidence="13" key="3">
    <citation type="submission" date="2025-09" db="UniProtKB">
        <authorList>
            <consortium name="Ensembl"/>
        </authorList>
    </citation>
    <scope>IDENTIFICATION</scope>
    <source>
        <strain evidence="13">broiler</strain>
    </source>
</reference>
<dbReference type="Gene3D" id="3.40.850.10">
    <property type="entry name" value="Kinesin motor domain"/>
    <property type="match status" value="2"/>
</dbReference>
<evidence type="ECO:0000256" key="4">
    <source>
        <dbReference type="ARBA" id="ARBA00022741"/>
    </source>
</evidence>
<evidence type="ECO:0000256" key="7">
    <source>
        <dbReference type="ARBA" id="ARBA00023212"/>
    </source>
</evidence>
<evidence type="ECO:0000256" key="10">
    <source>
        <dbReference type="SAM" id="Coils"/>
    </source>
</evidence>
<feature type="coiled-coil region" evidence="10">
    <location>
        <begin position="126"/>
        <end position="293"/>
    </location>
</feature>
<evidence type="ECO:0000259" key="12">
    <source>
        <dbReference type="PROSITE" id="PS50067"/>
    </source>
</evidence>
<evidence type="ECO:0000313" key="13">
    <source>
        <dbReference type="Ensembl" id="ENSGALP00010003743.1"/>
    </source>
</evidence>
<dbReference type="GeneTree" id="ENSGT00940000161735"/>
<keyword evidence="10" id="KW-0175">Coiled coil</keyword>
<dbReference type="Pfam" id="PF00225">
    <property type="entry name" value="Kinesin"/>
    <property type="match status" value="1"/>
</dbReference>
<evidence type="ECO:0000256" key="3">
    <source>
        <dbReference type="ARBA" id="ARBA00022701"/>
    </source>
</evidence>
<feature type="region of interest" description="Disordered" evidence="11">
    <location>
        <begin position="32"/>
        <end position="110"/>
    </location>
</feature>
<dbReference type="PANTHER" id="PTHR47972">
    <property type="entry name" value="KINESIN-LIKE PROTEIN KLP-3"/>
    <property type="match status" value="1"/>
</dbReference>
<keyword evidence="7" id="KW-0963">Cytoplasm</keyword>
<dbReference type="PRINTS" id="PR00380">
    <property type="entry name" value="KINESINHEAVY"/>
</dbReference>
<dbReference type="Pfam" id="PF16796">
    <property type="entry name" value="Microtub_bd"/>
    <property type="match status" value="1"/>
</dbReference>
<keyword evidence="7" id="KW-0206">Cytoskeleton</keyword>
<evidence type="ECO:0000256" key="1">
    <source>
        <dbReference type="ARBA" id="ARBA00004245"/>
    </source>
</evidence>
<dbReference type="AlphaFoldDB" id="A0A8V0XHD4"/>
<organism evidence="13 14">
    <name type="scientific">Gallus gallus</name>
    <name type="common">Chicken</name>
    <dbReference type="NCBI Taxonomy" id="9031"/>
    <lineage>
        <taxon>Eukaryota</taxon>
        <taxon>Metazoa</taxon>
        <taxon>Chordata</taxon>
        <taxon>Craniata</taxon>
        <taxon>Vertebrata</taxon>
        <taxon>Euteleostomi</taxon>
        <taxon>Archelosauria</taxon>
        <taxon>Archosauria</taxon>
        <taxon>Dinosauria</taxon>
        <taxon>Saurischia</taxon>
        <taxon>Theropoda</taxon>
        <taxon>Coelurosauria</taxon>
        <taxon>Aves</taxon>
        <taxon>Neognathae</taxon>
        <taxon>Galloanserae</taxon>
        <taxon>Galliformes</taxon>
        <taxon>Phasianidae</taxon>
        <taxon>Phasianinae</taxon>
        <taxon>Gallus</taxon>
    </lineage>
</organism>
<reference evidence="13" key="1">
    <citation type="submission" date="2020-11" db="EMBL/GenBank/DDBJ databases">
        <title>Gallus gallus (Chicken) genome, bGalGal1, GRCg7b, maternal haplotype autosomes + Z &amp; W.</title>
        <authorList>
            <person name="Warren W."/>
            <person name="Formenti G."/>
            <person name="Fedrigo O."/>
            <person name="Haase B."/>
            <person name="Mountcastle J."/>
            <person name="Balacco J."/>
            <person name="Tracey A."/>
            <person name="Schneider V."/>
            <person name="Okimoto R."/>
            <person name="Cheng H."/>
            <person name="Hawken R."/>
            <person name="Howe K."/>
            <person name="Jarvis E.D."/>
        </authorList>
    </citation>
    <scope>NUCLEOTIDE SEQUENCE [LARGE SCALE GENOMIC DNA]</scope>
    <source>
        <strain evidence="13">Broiler</strain>
    </source>
</reference>
<dbReference type="SMART" id="SM00129">
    <property type="entry name" value="KISc"/>
    <property type="match status" value="1"/>
</dbReference>
<reference evidence="13" key="2">
    <citation type="submission" date="2025-08" db="UniProtKB">
        <authorList>
            <consortium name="Ensembl"/>
        </authorList>
    </citation>
    <scope>IDENTIFICATION</scope>
    <source>
        <strain evidence="13">broiler</strain>
    </source>
</reference>
<keyword evidence="3 9" id="KW-0493">Microtubule</keyword>
<evidence type="ECO:0000313" key="14">
    <source>
        <dbReference type="Proteomes" id="UP000000539"/>
    </source>
</evidence>
<dbReference type="InterPro" id="IPR031852">
    <property type="entry name" value="Vik1/Cik1_MT-bd"/>
</dbReference>
<dbReference type="InterPro" id="IPR001752">
    <property type="entry name" value="Kinesin_motor_dom"/>
</dbReference>
<keyword evidence="5 8" id="KW-0067">ATP-binding</keyword>
<dbReference type="GO" id="GO:0003777">
    <property type="term" value="F:microtubule motor activity"/>
    <property type="evidence" value="ECO:0007669"/>
    <property type="project" value="InterPro"/>
</dbReference>
<dbReference type="PROSITE" id="PS50067">
    <property type="entry name" value="KINESIN_MOTOR_2"/>
    <property type="match status" value="1"/>
</dbReference>
<dbReference type="GO" id="GO:0008017">
    <property type="term" value="F:microtubule binding"/>
    <property type="evidence" value="ECO:0007669"/>
    <property type="project" value="InterPro"/>
</dbReference>
<dbReference type="CDD" id="cd01366">
    <property type="entry name" value="KISc_C_terminal"/>
    <property type="match status" value="1"/>
</dbReference>
<dbReference type="SUPFAM" id="SSF52540">
    <property type="entry name" value="P-loop containing nucleoside triphosphate hydrolases"/>
    <property type="match status" value="1"/>
</dbReference>
<dbReference type="GO" id="GO:0007018">
    <property type="term" value="P:microtubule-based movement"/>
    <property type="evidence" value="ECO:0007669"/>
    <property type="project" value="InterPro"/>
</dbReference>
<keyword evidence="14" id="KW-1185">Reference proteome</keyword>
<comment type="similarity">
    <text evidence="2">Belongs to the TRAFAC class myosin-kinesin ATPase superfamily. Kinesin family. KIN-14 subfamily.</text>
</comment>
<feature type="binding site" evidence="8">
    <location>
        <begin position="391"/>
        <end position="398"/>
    </location>
    <ligand>
        <name>ATP</name>
        <dbReference type="ChEBI" id="CHEBI:30616"/>
    </ligand>
</feature>
<dbReference type="Proteomes" id="UP000000539">
    <property type="component" value="Chromosome 16"/>
</dbReference>
<dbReference type="PROSITE" id="PS00411">
    <property type="entry name" value="KINESIN_MOTOR_1"/>
    <property type="match status" value="1"/>
</dbReference>
<dbReference type="InterPro" id="IPR027417">
    <property type="entry name" value="P-loop_NTPase"/>
</dbReference>
<dbReference type="GO" id="GO:0005524">
    <property type="term" value="F:ATP binding"/>
    <property type="evidence" value="ECO:0007669"/>
    <property type="project" value="UniProtKB-UniRule"/>
</dbReference>
<gene>
    <name evidence="13" type="primary">KIFC1</name>
</gene>
<protein>
    <recommendedName>
        <fullName evidence="9">Kinesin-like protein</fullName>
    </recommendedName>
</protein>
<name>A0A8V0XHD4_CHICK</name>
<feature type="domain" description="Kinesin motor" evidence="12">
    <location>
        <begin position="297"/>
        <end position="677"/>
    </location>
</feature>
<comment type="subcellular location">
    <subcellularLocation>
        <location evidence="1">Cytoplasm</location>
        <location evidence="1">Cytoskeleton</location>
    </subcellularLocation>
</comment>
<dbReference type="PANTHER" id="PTHR47972:SF45">
    <property type="entry name" value="PROTEIN CLARET SEGREGATIONAL"/>
    <property type="match status" value="1"/>
</dbReference>
<accession>A0A8V0XHD4</accession>
<evidence type="ECO:0000256" key="11">
    <source>
        <dbReference type="SAM" id="MobiDB-lite"/>
    </source>
</evidence>
<proteinExistence type="evidence at protein level"/>
<evidence type="ECO:0000256" key="5">
    <source>
        <dbReference type="ARBA" id="ARBA00022840"/>
    </source>
</evidence>
<keyword evidence="4 8" id="KW-0547">Nucleotide-binding</keyword>
<feature type="compositionally biased region" description="Low complexity" evidence="11">
    <location>
        <begin position="100"/>
        <end position="110"/>
    </location>
</feature>
<dbReference type="InterPro" id="IPR019821">
    <property type="entry name" value="Kinesin_motor_CS"/>
</dbReference>
<sequence length="687" mass="76108">MAAVGSGGSVGAAPGMAVVAPLPALTSRLPVRRAAAKRAASGPQPAAPEQKRARSGTASSQPPGRAPLRALSVPAAPGPGPPRKALTVTAAPRTGKGNCGAAPVPAEAPVGGAHRRRAAWDLKGQLSDLRAALGNQKEKAQRLDGENRQLREQLRELQEALQERERRVEELDGCVSTLSTELEKHRQESELRGQQLEELREADRELSARLEAAEAQLHQTKAALAQSDSEVAELRLRAESQARRLREQEELHEAEVAELRAQNQTQSQRLQEKEEQQHALEMERRRLHNLVQELKGNIRVFCRVRPLLAAEKEKQKGMEHLHFPPQDNKTLVLLREEESHIGRERKEDLKYDFSFDRVFRPSASQEEVFEEISLLVQSALDGYHVCIFAYGQTGSGKTYTMEGPDALDPERRGMIPRAVRQVFQGAQELAEKGWQYRFSASFLEIYNESLRDLLGARPECGELEIRRVSSASEELHVPNLRRIPVASEDEVKPAFFLLIPTESQRFCPETSRGCAGMKVGHHGVPHSHPQVLQLLQTATANRSVARTALNDHSSRSHSIFQLRIDGTNAARELRCSSVLSLVDLAGSERLDKSQSQGKRLRETQSINTSLSSLGLVIMALAKKEPHIPYRNSKLTYLLQNSLGGNAKMLMFVNISPLEENFSESLNSLRFASKVNECVVGTAHANRK</sequence>
<evidence type="ECO:0000256" key="2">
    <source>
        <dbReference type="ARBA" id="ARBA00010899"/>
    </source>
</evidence>
<evidence type="ECO:0000256" key="8">
    <source>
        <dbReference type="PROSITE-ProRule" id="PRU00283"/>
    </source>
</evidence>
<dbReference type="OrthoDB" id="3176171at2759"/>
<keyword evidence="6 8" id="KW-0505">Motor protein</keyword>
<dbReference type="Ensembl" id="ENSGALT00010006012.1">
    <property type="protein sequence ID" value="ENSGALP00010003743.1"/>
    <property type="gene ID" value="ENSGALG00010002599.1"/>
</dbReference>
<keyword evidence="15" id="KW-1267">Proteomics identification</keyword>